<proteinExistence type="predicted"/>
<organism evidence="1 2">
    <name type="scientific">[Clostridium] leptum CAG:27</name>
    <dbReference type="NCBI Taxonomy" id="1263068"/>
    <lineage>
        <taxon>Bacteria</taxon>
        <taxon>Bacillati</taxon>
        <taxon>Bacillota</taxon>
        <taxon>Clostridia</taxon>
        <taxon>Eubacteriales</taxon>
        <taxon>Oscillospiraceae</taxon>
        <taxon>Oscillospiraceae incertae sedis</taxon>
    </lineage>
</organism>
<gene>
    <name evidence="1" type="ORF">BN578_00587</name>
</gene>
<dbReference type="AlphaFoldDB" id="R6N202"/>
<dbReference type="EMBL" id="CBEP010000091">
    <property type="protein sequence ID" value="CDC05055.1"/>
    <property type="molecule type" value="Genomic_DNA"/>
</dbReference>
<protein>
    <submittedName>
        <fullName evidence="1">Uncharacterized protein</fullName>
    </submittedName>
</protein>
<evidence type="ECO:0000313" key="1">
    <source>
        <dbReference type="EMBL" id="CDC05055.1"/>
    </source>
</evidence>
<sequence length="65" mass="7245">MARYFKLIEIDCDSFVEATGEDLDCYSQLIVPVDGLVYGAVDDTDEEELSVPLYTFDTAVNGEED</sequence>
<evidence type="ECO:0000313" key="2">
    <source>
        <dbReference type="Proteomes" id="UP000018168"/>
    </source>
</evidence>
<reference evidence="1" key="1">
    <citation type="submission" date="2012-11" db="EMBL/GenBank/DDBJ databases">
        <title>Dependencies among metagenomic species, viruses, plasmids and units of genetic variation.</title>
        <authorList>
            <person name="Nielsen H.B."/>
            <person name="Almeida M."/>
            <person name="Juncker A.S."/>
            <person name="Rasmussen S."/>
            <person name="Li J."/>
            <person name="Sunagawa S."/>
            <person name="Plichta D."/>
            <person name="Gautier L."/>
            <person name="Le Chatelier E."/>
            <person name="Peletier E."/>
            <person name="Bonde I."/>
            <person name="Nielsen T."/>
            <person name="Manichanh C."/>
            <person name="Arumugam M."/>
            <person name="Batto J."/>
            <person name="Santos M.B.Q.D."/>
            <person name="Blom N."/>
            <person name="Borruel N."/>
            <person name="Burgdorf K.S."/>
            <person name="Boumezbeur F."/>
            <person name="Casellas F."/>
            <person name="Dore J."/>
            <person name="Guarner F."/>
            <person name="Hansen T."/>
            <person name="Hildebrand F."/>
            <person name="Kaas R.S."/>
            <person name="Kennedy S."/>
            <person name="Kristiansen K."/>
            <person name="Kultima J.R."/>
            <person name="Leonard P."/>
            <person name="Levenez F."/>
            <person name="Lund O."/>
            <person name="Moumen B."/>
            <person name="Le Paslier D."/>
            <person name="Pons N."/>
            <person name="Pedersen O."/>
            <person name="Prifti E."/>
            <person name="Qin J."/>
            <person name="Raes J."/>
            <person name="Tap J."/>
            <person name="Tims S."/>
            <person name="Ussery D.W."/>
            <person name="Yamada T."/>
            <person name="MetaHit consortium"/>
            <person name="Renault P."/>
            <person name="Sicheritz-Ponten T."/>
            <person name="Bork P."/>
            <person name="Wang J."/>
            <person name="Brunak S."/>
            <person name="Ehrlich S.D."/>
        </authorList>
    </citation>
    <scope>NUCLEOTIDE SEQUENCE [LARGE SCALE GENOMIC DNA]</scope>
</reference>
<dbReference type="Proteomes" id="UP000018168">
    <property type="component" value="Unassembled WGS sequence"/>
</dbReference>
<comment type="caution">
    <text evidence="1">The sequence shown here is derived from an EMBL/GenBank/DDBJ whole genome shotgun (WGS) entry which is preliminary data.</text>
</comment>
<name>R6N202_9FIRM</name>
<accession>R6N202</accession>